<evidence type="ECO:0000313" key="3">
    <source>
        <dbReference type="Proteomes" id="UP000037696"/>
    </source>
</evidence>
<reference evidence="2 3" key="1">
    <citation type="submission" date="2015-08" db="EMBL/GenBank/DDBJ databases">
        <title>Genome sequencing of Penicillium nordicum.</title>
        <authorList>
            <person name="Nguyen H.D."/>
            <person name="Seifert K.A."/>
        </authorList>
    </citation>
    <scope>NUCLEOTIDE SEQUENCE [LARGE SCALE GENOMIC DNA]</scope>
    <source>
        <strain evidence="2 3">DAOMC 185683</strain>
    </source>
</reference>
<evidence type="ECO:0000256" key="1">
    <source>
        <dbReference type="SAM" id="Phobius"/>
    </source>
</evidence>
<gene>
    <name evidence="2" type="ORF">ACN38_g3798</name>
</gene>
<protein>
    <recommendedName>
        <fullName evidence="4">Transmembrane protein</fullName>
    </recommendedName>
</protein>
<proteinExistence type="predicted"/>
<accession>A0A0M9WHS8</accession>
<evidence type="ECO:0008006" key="4">
    <source>
        <dbReference type="Google" id="ProtNLM"/>
    </source>
</evidence>
<dbReference type="Proteomes" id="UP000037696">
    <property type="component" value="Unassembled WGS sequence"/>
</dbReference>
<keyword evidence="1" id="KW-0812">Transmembrane</keyword>
<feature type="transmembrane region" description="Helical" evidence="1">
    <location>
        <begin position="29"/>
        <end position="47"/>
    </location>
</feature>
<dbReference type="InterPro" id="IPR036259">
    <property type="entry name" value="MFS_trans_sf"/>
</dbReference>
<evidence type="ECO:0000313" key="2">
    <source>
        <dbReference type="EMBL" id="KOS45269.1"/>
    </source>
</evidence>
<keyword evidence="1" id="KW-1133">Transmembrane helix</keyword>
<dbReference type="EMBL" id="LHQQ01000046">
    <property type="protein sequence ID" value="KOS45269.1"/>
    <property type="molecule type" value="Genomic_DNA"/>
</dbReference>
<keyword evidence="3" id="KW-1185">Reference proteome</keyword>
<comment type="caution">
    <text evidence="2">The sequence shown here is derived from an EMBL/GenBank/DDBJ whole genome shotgun (WGS) entry which is preliminary data.</text>
</comment>
<dbReference type="SUPFAM" id="SSF103473">
    <property type="entry name" value="MFS general substrate transporter"/>
    <property type="match status" value="1"/>
</dbReference>
<name>A0A0M9WHS8_9EURO</name>
<dbReference type="AlphaFoldDB" id="A0A0M9WHS8"/>
<organism evidence="2 3">
    <name type="scientific">Penicillium nordicum</name>
    <dbReference type="NCBI Taxonomy" id="229535"/>
    <lineage>
        <taxon>Eukaryota</taxon>
        <taxon>Fungi</taxon>
        <taxon>Dikarya</taxon>
        <taxon>Ascomycota</taxon>
        <taxon>Pezizomycotina</taxon>
        <taxon>Eurotiomycetes</taxon>
        <taxon>Eurotiomycetidae</taxon>
        <taxon>Eurotiales</taxon>
        <taxon>Aspergillaceae</taxon>
        <taxon>Penicillium</taxon>
    </lineage>
</organism>
<keyword evidence="1" id="KW-0472">Membrane</keyword>
<sequence>MDQHAKKSSPGGDRKISDDIISLLRDARFLILFSFLFFFFFSFFFPFSSLPSFLHATRFSEDQLPP</sequence>